<evidence type="ECO:0000313" key="6">
    <source>
        <dbReference type="EMBL" id="MBD8502803.1"/>
    </source>
</evidence>
<protein>
    <submittedName>
        <fullName evidence="6">Rieske 2Fe-2S domain-containing protein</fullName>
    </submittedName>
</protein>
<dbReference type="SUPFAM" id="SSF50022">
    <property type="entry name" value="ISP domain"/>
    <property type="match status" value="1"/>
</dbReference>
<evidence type="ECO:0000256" key="4">
    <source>
        <dbReference type="ARBA" id="ARBA00023014"/>
    </source>
</evidence>
<evidence type="ECO:0000313" key="7">
    <source>
        <dbReference type="Proteomes" id="UP000603602"/>
    </source>
</evidence>
<name>A0ABR9B8X0_9RHOO</name>
<dbReference type="Gene3D" id="2.102.10.10">
    <property type="entry name" value="Rieske [2Fe-2S] iron-sulphur domain"/>
    <property type="match status" value="1"/>
</dbReference>
<organism evidence="6 7">
    <name type="scientific">Thauera sedimentorum</name>
    <dbReference type="NCBI Taxonomy" id="2767595"/>
    <lineage>
        <taxon>Bacteria</taxon>
        <taxon>Pseudomonadati</taxon>
        <taxon>Pseudomonadota</taxon>
        <taxon>Betaproteobacteria</taxon>
        <taxon>Rhodocyclales</taxon>
        <taxon>Zoogloeaceae</taxon>
        <taxon>Thauera</taxon>
    </lineage>
</organism>
<evidence type="ECO:0000256" key="3">
    <source>
        <dbReference type="ARBA" id="ARBA00023004"/>
    </source>
</evidence>
<dbReference type="CDD" id="cd03467">
    <property type="entry name" value="Rieske"/>
    <property type="match status" value="1"/>
</dbReference>
<sequence>MAARERLICASADLLDGGDGVRFEVLRHGERQAAFAVRYFGKVYAYLNRCAHVPIELDWQPGRFFDLTGHYLICSSHGAHYDVRGGRCEMGPCKGARLQAVEVFERDGSVFVCEHEDGANGRPEVCM</sequence>
<dbReference type="PROSITE" id="PS51296">
    <property type="entry name" value="RIESKE"/>
    <property type="match status" value="1"/>
</dbReference>
<dbReference type="EMBL" id="JACYTO010000001">
    <property type="protein sequence ID" value="MBD8502803.1"/>
    <property type="molecule type" value="Genomic_DNA"/>
</dbReference>
<proteinExistence type="predicted"/>
<evidence type="ECO:0000256" key="1">
    <source>
        <dbReference type="ARBA" id="ARBA00022714"/>
    </source>
</evidence>
<feature type="domain" description="Rieske" evidence="5">
    <location>
        <begin position="6"/>
        <end position="112"/>
    </location>
</feature>
<keyword evidence="2" id="KW-0479">Metal-binding</keyword>
<evidence type="ECO:0000259" key="5">
    <source>
        <dbReference type="PROSITE" id="PS51296"/>
    </source>
</evidence>
<dbReference type="Proteomes" id="UP000603602">
    <property type="component" value="Unassembled WGS sequence"/>
</dbReference>
<keyword evidence="7" id="KW-1185">Reference proteome</keyword>
<dbReference type="PANTHER" id="PTHR40261:SF1">
    <property type="entry name" value="RIESKE DOMAIN-CONTAINING PROTEIN"/>
    <property type="match status" value="1"/>
</dbReference>
<dbReference type="InterPro" id="IPR036922">
    <property type="entry name" value="Rieske_2Fe-2S_sf"/>
</dbReference>
<gene>
    <name evidence="6" type="ORF">IFO67_07890</name>
</gene>
<keyword evidence="3" id="KW-0408">Iron</keyword>
<dbReference type="Pfam" id="PF00355">
    <property type="entry name" value="Rieske"/>
    <property type="match status" value="1"/>
</dbReference>
<dbReference type="InterPro" id="IPR017941">
    <property type="entry name" value="Rieske_2Fe-2S"/>
</dbReference>
<evidence type="ECO:0000256" key="2">
    <source>
        <dbReference type="ARBA" id="ARBA00022723"/>
    </source>
</evidence>
<keyword evidence="4" id="KW-0411">Iron-sulfur</keyword>
<dbReference type="PANTHER" id="PTHR40261">
    <property type="match status" value="1"/>
</dbReference>
<reference evidence="7" key="1">
    <citation type="submission" date="2023-07" db="EMBL/GenBank/DDBJ databases">
        <title>Thauera sp. CAU 1555 isolated from sand of Yaerae Beach.</title>
        <authorList>
            <person name="Kim W."/>
        </authorList>
    </citation>
    <scope>NUCLEOTIDE SEQUENCE [LARGE SCALE GENOMIC DNA]</scope>
    <source>
        <strain evidence="7">CAU 1555</strain>
    </source>
</reference>
<dbReference type="RefSeq" id="WP_187717558.1">
    <property type="nucleotide sequence ID" value="NZ_JACTAH010000001.1"/>
</dbReference>
<keyword evidence="1" id="KW-0001">2Fe-2S</keyword>
<comment type="caution">
    <text evidence="6">The sequence shown here is derived from an EMBL/GenBank/DDBJ whole genome shotgun (WGS) entry which is preliminary data.</text>
</comment>
<accession>A0ABR9B8X0</accession>